<reference evidence="2" key="1">
    <citation type="submission" date="2013-08" db="EMBL/GenBank/DDBJ databases">
        <authorList>
            <person name="Mendez C."/>
            <person name="Richter M."/>
            <person name="Ferrer M."/>
            <person name="Sanchez J."/>
        </authorList>
    </citation>
    <scope>NUCLEOTIDE SEQUENCE</scope>
</reference>
<dbReference type="Gene3D" id="3.20.19.10">
    <property type="entry name" value="Aconitase, domain 4"/>
    <property type="match status" value="1"/>
</dbReference>
<dbReference type="Pfam" id="PF00694">
    <property type="entry name" value="Aconitase_C"/>
    <property type="match status" value="1"/>
</dbReference>
<dbReference type="PANTHER" id="PTHR11670">
    <property type="entry name" value="ACONITASE/IRON-RESPONSIVE ELEMENT FAMILY MEMBER"/>
    <property type="match status" value="1"/>
</dbReference>
<protein>
    <submittedName>
        <fullName evidence="2">Aconitate hydratase 1</fullName>
    </submittedName>
</protein>
<comment type="caution">
    <text evidence="2">The sequence shown here is derived from an EMBL/GenBank/DDBJ whole genome shotgun (WGS) entry which is preliminary data.</text>
</comment>
<evidence type="ECO:0000313" key="2">
    <source>
        <dbReference type="EMBL" id="EQD52853.1"/>
    </source>
</evidence>
<feature type="non-terminal residue" evidence="2">
    <location>
        <position position="154"/>
    </location>
</feature>
<sequence length="154" mass="17120">MRGTFANPRIRNQLVTSEGGNTIYFPEKREMSVFEASMKYAKEKKPLLVFAGKEYGSGSSRDWAAKGPFLLGVRAVIAVSYERIHRSNLVGMGIVPLQFKQGRNFAALNADPSEPFSITFSGMRKGTAKLAYTDRKGGKHVEDLDVRIDNKAEE</sequence>
<dbReference type="AlphaFoldDB" id="T1A7M8"/>
<evidence type="ECO:0000259" key="1">
    <source>
        <dbReference type="Pfam" id="PF00694"/>
    </source>
</evidence>
<organism evidence="2">
    <name type="scientific">mine drainage metagenome</name>
    <dbReference type="NCBI Taxonomy" id="410659"/>
    <lineage>
        <taxon>unclassified sequences</taxon>
        <taxon>metagenomes</taxon>
        <taxon>ecological metagenomes</taxon>
    </lineage>
</organism>
<dbReference type="SUPFAM" id="SSF52016">
    <property type="entry name" value="LeuD/IlvD-like"/>
    <property type="match status" value="1"/>
</dbReference>
<dbReference type="InterPro" id="IPR000573">
    <property type="entry name" value="AconitaseA/IPMdHydase_ssu_swvl"/>
</dbReference>
<dbReference type="InterPro" id="IPR015928">
    <property type="entry name" value="Aconitase/3IPM_dehydase_swvl"/>
</dbReference>
<dbReference type="InterPro" id="IPR006249">
    <property type="entry name" value="Aconitase/IRP2"/>
</dbReference>
<accession>T1A7M8</accession>
<proteinExistence type="predicted"/>
<reference evidence="2" key="2">
    <citation type="journal article" date="2014" name="ISME J.">
        <title>Microbial stratification in low pH oxic and suboxic macroscopic growths along an acid mine drainage.</title>
        <authorList>
            <person name="Mendez-Garcia C."/>
            <person name="Mesa V."/>
            <person name="Sprenger R.R."/>
            <person name="Richter M."/>
            <person name="Diez M.S."/>
            <person name="Solano J."/>
            <person name="Bargiela R."/>
            <person name="Golyshina O.V."/>
            <person name="Manteca A."/>
            <person name="Ramos J.L."/>
            <person name="Gallego J.R."/>
            <person name="Llorente I."/>
            <person name="Martins Dos Santos V.A."/>
            <person name="Jensen O.N."/>
            <person name="Pelaez A.I."/>
            <person name="Sanchez J."/>
            <person name="Ferrer M."/>
        </authorList>
    </citation>
    <scope>NUCLEOTIDE SEQUENCE</scope>
</reference>
<gene>
    <name evidence="2" type="ORF">B2A_06411</name>
</gene>
<dbReference type="EMBL" id="AUZZ01004534">
    <property type="protein sequence ID" value="EQD52853.1"/>
    <property type="molecule type" value="Genomic_DNA"/>
</dbReference>
<feature type="domain" description="Aconitase A/isopropylmalate dehydratase small subunit swivel" evidence="1">
    <location>
        <begin position="1"/>
        <end position="101"/>
    </location>
</feature>
<name>T1A7M8_9ZZZZ</name>